<proteinExistence type="predicted"/>
<dbReference type="AlphaFoldDB" id="A0A6D2LGM3"/>
<protein>
    <submittedName>
        <fullName evidence="1">Uncharacterized protein</fullName>
    </submittedName>
</protein>
<name>A0A6D2LGM3_9BRAS</name>
<sequence>MASQTYNGIHGIKRVHPLLHSLTNRFSSSSLPLKSKPQARILSSELRIRSSASSGIVHLLDDFISVHIREARQHRR</sequence>
<reference evidence="1" key="1">
    <citation type="submission" date="2020-01" db="EMBL/GenBank/DDBJ databases">
        <authorList>
            <person name="Mishra B."/>
        </authorList>
    </citation>
    <scope>NUCLEOTIDE SEQUENCE [LARGE SCALE GENOMIC DNA]</scope>
</reference>
<gene>
    <name evidence="1" type="ORF">MERR_LOCUS46288</name>
</gene>
<evidence type="ECO:0000313" key="1">
    <source>
        <dbReference type="EMBL" id="CAA7059052.1"/>
    </source>
</evidence>
<organism evidence="1 2">
    <name type="scientific">Microthlaspi erraticum</name>
    <dbReference type="NCBI Taxonomy" id="1685480"/>
    <lineage>
        <taxon>Eukaryota</taxon>
        <taxon>Viridiplantae</taxon>
        <taxon>Streptophyta</taxon>
        <taxon>Embryophyta</taxon>
        <taxon>Tracheophyta</taxon>
        <taxon>Spermatophyta</taxon>
        <taxon>Magnoliopsida</taxon>
        <taxon>eudicotyledons</taxon>
        <taxon>Gunneridae</taxon>
        <taxon>Pentapetalae</taxon>
        <taxon>rosids</taxon>
        <taxon>malvids</taxon>
        <taxon>Brassicales</taxon>
        <taxon>Brassicaceae</taxon>
        <taxon>Coluteocarpeae</taxon>
        <taxon>Microthlaspi</taxon>
    </lineage>
</organism>
<keyword evidence="2" id="KW-1185">Reference proteome</keyword>
<dbReference type="Proteomes" id="UP000467841">
    <property type="component" value="Unassembled WGS sequence"/>
</dbReference>
<dbReference type="EMBL" id="CACVBM020001751">
    <property type="protein sequence ID" value="CAA7059052.1"/>
    <property type="molecule type" value="Genomic_DNA"/>
</dbReference>
<accession>A0A6D2LGM3</accession>
<comment type="caution">
    <text evidence="1">The sequence shown here is derived from an EMBL/GenBank/DDBJ whole genome shotgun (WGS) entry which is preliminary data.</text>
</comment>
<evidence type="ECO:0000313" key="2">
    <source>
        <dbReference type="Proteomes" id="UP000467841"/>
    </source>
</evidence>